<gene>
    <name evidence="14" type="ORF">GGH94_002189</name>
</gene>
<feature type="domain" description="ABC transmembrane type-1" evidence="13">
    <location>
        <begin position="157"/>
        <end position="461"/>
    </location>
</feature>
<evidence type="ECO:0000313" key="14">
    <source>
        <dbReference type="EMBL" id="KAJ2865498.1"/>
    </source>
</evidence>
<feature type="transmembrane region" description="Helical" evidence="11">
    <location>
        <begin position="322"/>
        <end position="343"/>
    </location>
</feature>
<keyword evidence="5" id="KW-0677">Repeat</keyword>
<accession>A0A9W8M6Z1</accession>
<dbReference type="InterPro" id="IPR027417">
    <property type="entry name" value="P-loop_NTPase"/>
</dbReference>
<evidence type="ECO:0000259" key="12">
    <source>
        <dbReference type="PROSITE" id="PS50893"/>
    </source>
</evidence>
<dbReference type="GO" id="GO:0016887">
    <property type="term" value="F:ATP hydrolysis activity"/>
    <property type="evidence" value="ECO:0007669"/>
    <property type="project" value="InterPro"/>
</dbReference>
<dbReference type="PROSITE" id="PS50929">
    <property type="entry name" value="ABC_TM1F"/>
    <property type="match status" value="2"/>
</dbReference>
<feature type="transmembrane region" description="Helical" evidence="11">
    <location>
        <begin position="1007"/>
        <end position="1039"/>
    </location>
</feature>
<dbReference type="Pfam" id="PF00664">
    <property type="entry name" value="ABC_membrane"/>
    <property type="match status" value="2"/>
</dbReference>
<feature type="transmembrane region" description="Helical" evidence="11">
    <location>
        <begin position="293"/>
        <end position="316"/>
    </location>
</feature>
<dbReference type="Proteomes" id="UP001140074">
    <property type="component" value="Unassembled WGS sequence"/>
</dbReference>
<feature type="transmembrane region" description="Helical" evidence="11">
    <location>
        <begin position="435"/>
        <end position="452"/>
    </location>
</feature>
<keyword evidence="3" id="KW-0813">Transport</keyword>
<dbReference type="InterPro" id="IPR036640">
    <property type="entry name" value="ABC1_TM_sf"/>
</dbReference>
<dbReference type="FunFam" id="1.20.1560.10:FF:000010">
    <property type="entry name" value="Multidrug resistance-associated ABC transporter"/>
    <property type="match status" value="1"/>
</dbReference>
<evidence type="ECO:0000256" key="2">
    <source>
        <dbReference type="ARBA" id="ARBA00009726"/>
    </source>
</evidence>
<comment type="similarity">
    <text evidence="2">Belongs to the ABC transporter superfamily. ABCC family. Conjugate transporter (TC 3.A.1.208) subfamily.</text>
</comment>
<dbReference type="GO" id="GO:0016020">
    <property type="term" value="C:membrane"/>
    <property type="evidence" value="ECO:0007669"/>
    <property type="project" value="UniProtKB-SubCell"/>
</dbReference>
<dbReference type="FunFam" id="3.40.50.300:FF:000610">
    <property type="entry name" value="Multidrug resistance-associated ABC transporter"/>
    <property type="match status" value="1"/>
</dbReference>
<evidence type="ECO:0000256" key="4">
    <source>
        <dbReference type="ARBA" id="ARBA00022692"/>
    </source>
</evidence>
<name>A0A9W8M6Z1_9FUNG</name>
<dbReference type="CDD" id="cd03250">
    <property type="entry name" value="ABCC_MRP_domain1"/>
    <property type="match status" value="1"/>
</dbReference>
<feature type="transmembrane region" description="Helical" evidence="11">
    <location>
        <begin position="219"/>
        <end position="241"/>
    </location>
</feature>
<evidence type="ECO:0000256" key="8">
    <source>
        <dbReference type="ARBA" id="ARBA00022989"/>
    </source>
</evidence>
<dbReference type="GO" id="GO:0005524">
    <property type="term" value="F:ATP binding"/>
    <property type="evidence" value="ECO:0007669"/>
    <property type="project" value="UniProtKB-KW"/>
</dbReference>
<dbReference type="CDD" id="cd18597">
    <property type="entry name" value="ABC_6TM_YOR1_D1_like"/>
    <property type="match status" value="1"/>
</dbReference>
<dbReference type="SUPFAM" id="SSF90123">
    <property type="entry name" value="ABC transporter transmembrane region"/>
    <property type="match status" value="2"/>
</dbReference>
<evidence type="ECO:0000256" key="11">
    <source>
        <dbReference type="SAM" id="Phobius"/>
    </source>
</evidence>
<keyword evidence="6" id="KW-0547">Nucleotide-binding</keyword>
<dbReference type="InterPro" id="IPR003593">
    <property type="entry name" value="AAA+_ATPase"/>
</dbReference>
<evidence type="ECO:0000256" key="3">
    <source>
        <dbReference type="ARBA" id="ARBA00022448"/>
    </source>
</evidence>
<feature type="transmembrane region" description="Helical" evidence="11">
    <location>
        <begin position="880"/>
        <end position="900"/>
    </location>
</feature>
<comment type="caution">
    <text evidence="14">The sequence shown here is derived from an EMBL/GenBank/DDBJ whole genome shotgun (WGS) entry which is preliminary data.</text>
</comment>
<dbReference type="CDD" id="cd03244">
    <property type="entry name" value="ABCC_MRP_domain2"/>
    <property type="match status" value="1"/>
</dbReference>
<dbReference type="InterPro" id="IPR003439">
    <property type="entry name" value="ABC_transporter-like_ATP-bd"/>
</dbReference>
<dbReference type="InterPro" id="IPR050173">
    <property type="entry name" value="ABC_transporter_C-like"/>
</dbReference>
<dbReference type="PROSITE" id="PS00211">
    <property type="entry name" value="ABC_TRANSPORTER_1"/>
    <property type="match status" value="2"/>
</dbReference>
<dbReference type="Gene3D" id="1.20.1560.10">
    <property type="entry name" value="ABC transporter type 1, transmembrane domain"/>
    <property type="match status" value="2"/>
</dbReference>
<dbReference type="Gene3D" id="3.40.50.300">
    <property type="entry name" value="P-loop containing nucleotide triphosphate hydrolases"/>
    <property type="match status" value="2"/>
</dbReference>
<keyword evidence="4 11" id="KW-0812">Transmembrane</keyword>
<reference evidence="14" key="1">
    <citation type="submission" date="2022-07" db="EMBL/GenBank/DDBJ databases">
        <title>Phylogenomic reconstructions and comparative analyses of Kickxellomycotina fungi.</title>
        <authorList>
            <person name="Reynolds N.K."/>
            <person name="Stajich J.E."/>
            <person name="Barry K."/>
            <person name="Grigoriev I.V."/>
            <person name="Crous P."/>
            <person name="Smith M.E."/>
        </authorList>
    </citation>
    <scope>NUCLEOTIDE SEQUENCE</scope>
    <source>
        <strain evidence="14">RSA 476</strain>
    </source>
</reference>
<keyword evidence="9 11" id="KW-0472">Membrane</keyword>
<dbReference type="InterPro" id="IPR011527">
    <property type="entry name" value="ABC1_TM_dom"/>
</dbReference>
<evidence type="ECO:0000259" key="13">
    <source>
        <dbReference type="PROSITE" id="PS50929"/>
    </source>
</evidence>
<evidence type="ECO:0008006" key="16">
    <source>
        <dbReference type="Google" id="ProtNLM"/>
    </source>
</evidence>
<evidence type="ECO:0000256" key="9">
    <source>
        <dbReference type="ARBA" id="ARBA00023136"/>
    </source>
</evidence>
<feature type="domain" description="ABC transmembrane type-1" evidence="13">
    <location>
        <begin position="884"/>
        <end position="1161"/>
    </location>
</feature>
<feature type="domain" description="ABC transporter" evidence="12">
    <location>
        <begin position="1211"/>
        <end position="1445"/>
    </location>
</feature>
<comment type="subcellular location">
    <subcellularLocation>
        <location evidence="1">Membrane</location>
        <topology evidence="1">Multi-pass membrane protein</topology>
    </subcellularLocation>
</comment>
<evidence type="ECO:0000256" key="6">
    <source>
        <dbReference type="ARBA" id="ARBA00022741"/>
    </source>
</evidence>
<evidence type="ECO:0000256" key="1">
    <source>
        <dbReference type="ARBA" id="ARBA00004141"/>
    </source>
</evidence>
<evidence type="ECO:0000256" key="7">
    <source>
        <dbReference type="ARBA" id="ARBA00022840"/>
    </source>
</evidence>
<dbReference type="EMBL" id="JANBUY010000058">
    <property type="protein sequence ID" value="KAJ2865498.1"/>
    <property type="molecule type" value="Genomic_DNA"/>
</dbReference>
<sequence length="1486" mass="164772">MLPQTWRRVCALLWHTKRTDPGAKVNCSENQASLLSRIFFCWITPLVAHGWSTPVELNKLPEIGIGSELDPSVIATAFQREWAKEGRRVATLYVRRTQSLRPTRSILSFMRQAYSSIGSRLTSRAAPLPSARAGPKQPSPSLTRILYPLVAKYLARALAARLIAEIVPVFIPILVKLTTTYAQHKRSALQHALSAQHMAQALPRDTHTLAYEPPSWQGYVLALGIFLMLLLNSWAFQWFYFEIGKATIIVRTALVSAVYRKSLLLSSQARSRLTLGRLTNLISSDVGQIERGVTMMLFCITIPVQVVASIIVLVYMIGPVGISGWALVVAFVPVQMWISRYLVALRKQAVRYTDKRIRATRESLQGMRVVKFFVWEDSILETIQRIRSKEVMFIAKLNLARYGLMSLALHSPVFASIVTFAILVASGGKLKTGPVFAVIGIFNAMSVPLSWLPGALTETRNSAVPLQRITQALLEEELDPAMPRQPSLDVAIRLDNARFAWKYNASLLQPDMGWFGLDAINLAIPHGSLVAVVGAVGSGKSSLASALVGEMKRVSGTMVFGGSLSYAPQVPWMTNASIRDNITFGLPLDRERYINVVEACALDIDLAALPAGDLTEIGERGATLSGGQKQRVSIARAAYSESDIVLLDDCLSAVDTKVSRLIFKHCIKGILSRKTRILVTNNLDYLPVVDFIITMEEGRIVEQGSFANLMSLNGITASMFESFAGGADTGARKTFEGRYTTDSSLHTATPIKATTSRRNSPEALKHAFEYVSALESTSAFVATETGTSTFDIASADASSLESRRSTNSSNGSSKAHSHNMERVAGHPDQNTRTYAIELTDLTKKRKHALVVDPLMSQEDRQTGQISLSSYAAFVRAGGGYLLFAGIVACLTISQACRVGSDFWMRQWIQHKHDIDPKHMYMWIYVLLGGLQFLWFGLFAMLLVASVYMCSKALHGQALWRVLRAPMSFFDTTPLGRILNRFTRDIDSLDLAVCDFFRQFYQNIARSIGAFVSISILVPIFLAPLVPLVAVSWILIYVYLRTSVEVQRVAAIARSPLYAHYAETLQGLATIRVHAAQSRYIGRINQALDNANRPQWYALVTQNWVWLRIDYLSHLLSLTICLIVVSQPTRWDAAAVGLLLVQATQMGAYVTYAGRGWTELQNNMNSVERINHYATELEQEPSQASTKEADKAVISFVPTRLAPAAWPERGTIIIRDLFMNYRQGLPFALKGVNMEIYSQERVGIVGRSGAGKSSIITALFRLVEPSSGKIFIDGVDTQSLHLDRLRRAIGILPQDPVLFDGTLRENLDRFHEFSDSDIWDMLDQVCLREMVALQIEKLDMPVGEGGDNFSVGQRQLVCLARVLLRQPKILVLDEATANVDHETDAAIQQIVLSNVHKMTVISIAHRLQTIASYDRVFVIDDGQVAESGTPLALLKRHLLRHDNAENMHARQEQPSAFYNMVKQMDSDAVEFMLAQAQAAEAGKRGAI</sequence>
<dbReference type="Pfam" id="PF00005">
    <property type="entry name" value="ABC_tran"/>
    <property type="match status" value="2"/>
</dbReference>
<proteinExistence type="inferred from homology"/>
<feature type="region of interest" description="Disordered" evidence="10">
    <location>
        <begin position="796"/>
        <end position="829"/>
    </location>
</feature>
<dbReference type="InterPro" id="IPR017871">
    <property type="entry name" value="ABC_transporter-like_CS"/>
</dbReference>
<evidence type="ECO:0000313" key="15">
    <source>
        <dbReference type="Proteomes" id="UP001140074"/>
    </source>
</evidence>
<dbReference type="PROSITE" id="PS50893">
    <property type="entry name" value="ABC_TRANSPORTER_2"/>
    <property type="match status" value="2"/>
</dbReference>
<feature type="domain" description="ABC transporter" evidence="12">
    <location>
        <begin position="492"/>
        <end position="722"/>
    </location>
</feature>
<dbReference type="PANTHER" id="PTHR24223:SF456">
    <property type="entry name" value="MULTIDRUG RESISTANCE-ASSOCIATED PROTEIN LETHAL(2)03659"/>
    <property type="match status" value="1"/>
</dbReference>
<dbReference type="FunFam" id="3.40.50.300:FF:000997">
    <property type="entry name" value="Multidrug resistance-associated protein 1"/>
    <property type="match status" value="1"/>
</dbReference>
<feature type="transmembrane region" description="Helical" evidence="11">
    <location>
        <begin position="920"/>
        <end position="944"/>
    </location>
</feature>
<organism evidence="14 15">
    <name type="scientific">Coemansia aciculifera</name>
    <dbReference type="NCBI Taxonomy" id="417176"/>
    <lineage>
        <taxon>Eukaryota</taxon>
        <taxon>Fungi</taxon>
        <taxon>Fungi incertae sedis</taxon>
        <taxon>Zoopagomycota</taxon>
        <taxon>Kickxellomycotina</taxon>
        <taxon>Kickxellomycetes</taxon>
        <taxon>Kickxellales</taxon>
        <taxon>Kickxellaceae</taxon>
        <taxon>Coemansia</taxon>
    </lineage>
</organism>
<keyword evidence="15" id="KW-1185">Reference proteome</keyword>
<dbReference type="SMART" id="SM00382">
    <property type="entry name" value="AAA"/>
    <property type="match status" value="2"/>
</dbReference>
<evidence type="ECO:0000256" key="5">
    <source>
        <dbReference type="ARBA" id="ARBA00022737"/>
    </source>
</evidence>
<dbReference type="GO" id="GO:0140359">
    <property type="term" value="F:ABC-type transporter activity"/>
    <property type="evidence" value="ECO:0007669"/>
    <property type="project" value="InterPro"/>
</dbReference>
<feature type="transmembrane region" description="Helical" evidence="11">
    <location>
        <begin position="402"/>
        <end position="423"/>
    </location>
</feature>
<feature type="transmembrane region" description="Helical" evidence="11">
    <location>
        <begin position="153"/>
        <end position="175"/>
    </location>
</feature>
<protein>
    <recommendedName>
        <fullName evidence="16">P-loop containing nucleoside triphosphate hydrolase protein</fullName>
    </recommendedName>
</protein>
<evidence type="ECO:0000256" key="10">
    <source>
        <dbReference type="SAM" id="MobiDB-lite"/>
    </source>
</evidence>
<keyword evidence="8 11" id="KW-1133">Transmembrane helix</keyword>
<dbReference type="PANTHER" id="PTHR24223">
    <property type="entry name" value="ATP-BINDING CASSETTE SUB-FAMILY C"/>
    <property type="match status" value="1"/>
</dbReference>
<dbReference type="SUPFAM" id="SSF52540">
    <property type="entry name" value="P-loop containing nucleoside triphosphate hydrolases"/>
    <property type="match status" value="2"/>
</dbReference>
<keyword evidence="7" id="KW-0067">ATP-binding</keyword>